<evidence type="ECO:0000256" key="3">
    <source>
        <dbReference type="ARBA" id="ARBA00022729"/>
    </source>
</evidence>
<evidence type="ECO:0000256" key="10">
    <source>
        <dbReference type="SAM" id="Phobius"/>
    </source>
</evidence>
<dbReference type="PANTHER" id="PTHR12924:SF0">
    <property type="entry name" value="TRANSLOCON-ASSOCIATED PROTEIN SUBUNIT ALPHA"/>
    <property type="match status" value="1"/>
</dbReference>
<evidence type="ECO:0000256" key="4">
    <source>
        <dbReference type="ARBA" id="ARBA00022824"/>
    </source>
</evidence>
<dbReference type="Proteomes" id="UP000305948">
    <property type="component" value="Unassembled WGS sequence"/>
</dbReference>
<keyword evidence="6 10" id="KW-0472">Membrane</keyword>
<evidence type="ECO:0000256" key="9">
    <source>
        <dbReference type="SAM" id="MobiDB-lite"/>
    </source>
</evidence>
<dbReference type="AlphaFoldDB" id="A0A5C3MX89"/>
<evidence type="ECO:0000313" key="11">
    <source>
        <dbReference type="EMBL" id="TFK49904.1"/>
    </source>
</evidence>
<evidence type="ECO:0000256" key="2">
    <source>
        <dbReference type="ARBA" id="ARBA00022692"/>
    </source>
</evidence>
<keyword evidence="2 10" id="KW-0812">Transmembrane</keyword>
<accession>A0A5C3MX89</accession>
<keyword evidence="12" id="KW-1185">Reference proteome</keyword>
<keyword evidence="3" id="KW-0732">Signal</keyword>
<gene>
    <name evidence="11" type="ORF">OE88DRAFT_1631839</name>
</gene>
<evidence type="ECO:0000313" key="12">
    <source>
        <dbReference type="Proteomes" id="UP000305948"/>
    </source>
</evidence>
<dbReference type="Pfam" id="PF03896">
    <property type="entry name" value="TRAP_alpha"/>
    <property type="match status" value="1"/>
</dbReference>
<name>A0A5C3MX89_9AGAM</name>
<keyword evidence="4" id="KW-0256">Endoplasmic reticulum</keyword>
<feature type="region of interest" description="Disordered" evidence="9">
    <location>
        <begin position="212"/>
        <end position="255"/>
    </location>
</feature>
<dbReference type="GO" id="GO:0005789">
    <property type="term" value="C:endoplasmic reticulum membrane"/>
    <property type="evidence" value="ECO:0007669"/>
    <property type="project" value="UniProtKB-SubCell"/>
</dbReference>
<proteinExistence type="inferred from homology"/>
<evidence type="ECO:0000256" key="6">
    <source>
        <dbReference type="ARBA" id="ARBA00023136"/>
    </source>
</evidence>
<comment type="subcellular location">
    <subcellularLocation>
        <location evidence="1">Endoplasmic reticulum membrane</location>
        <topology evidence="1">Single-pass type I membrane protein</topology>
    </subcellularLocation>
</comment>
<dbReference type="PANTHER" id="PTHR12924">
    <property type="entry name" value="TRANSLOCON-ASSOCIATED PROTEIN, ALPHA SUBUNIT"/>
    <property type="match status" value="1"/>
</dbReference>
<comment type="function">
    <text evidence="7">Is probably involved in a pathway contributing to genomic integrity.</text>
</comment>
<sequence>MSVRSLSKWESSNSRSGVHFLDIAAPLGDSEEPPVLAMAVFPEDNVFGHVVNGERNKMEVFIENTSDKNVTLLSIAGSVHHAETNALIKNTSALTYGVKLLEGTKIQLPYTFYSEFKPGDLKLNIWLEHIADDKVYRVTAYDSIVTVVEPEMSWFDLKMLSTYAMVAGILGAVGWFAYQTYAPAPKKARKPRGEAISAPVGTVTATGAGGYQEEWIPEHHLKKSKSRKGGAASSGDELSGGETSGTEGRRRKGRK</sequence>
<protein>
    <recommendedName>
        <fullName evidence="13">Translocon-associated protein subunit alpha</fullName>
    </recommendedName>
</protein>
<evidence type="ECO:0000256" key="7">
    <source>
        <dbReference type="ARBA" id="ARBA00037565"/>
    </source>
</evidence>
<feature type="compositionally biased region" description="Low complexity" evidence="9">
    <location>
        <begin position="229"/>
        <end position="246"/>
    </location>
</feature>
<feature type="transmembrane region" description="Helical" evidence="10">
    <location>
        <begin position="160"/>
        <end position="178"/>
    </location>
</feature>
<dbReference type="EMBL" id="ML213514">
    <property type="protein sequence ID" value="TFK49904.1"/>
    <property type="molecule type" value="Genomic_DNA"/>
</dbReference>
<dbReference type="OrthoDB" id="1926781at2759"/>
<reference evidence="11 12" key="1">
    <citation type="journal article" date="2019" name="Nat. Ecol. Evol.">
        <title>Megaphylogeny resolves global patterns of mushroom evolution.</title>
        <authorList>
            <person name="Varga T."/>
            <person name="Krizsan K."/>
            <person name="Foldi C."/>
            <person name="Dima B."/>
            <person name="Sanchez-Garcia M."/>
            <person name="Sanchez-Ramirez S."/>
            <person name="Szollosi G.J."/>
            <person name="Szarkandi J.G."/>
            <person name="Papp V."/>
            <person name="Albert L."/>
            <person name="Andreopoulos W."/>
            <person name="Angelini C."/>
            <person name="Antonin V."/>
            <person name="Barry K.W."/>
            <person name="Bougher N.L."/>
            <person name="Buchanan P."/>
            <person name="Buyck B."/>
            <person name="Bense V."/>
            <person name="Catcheside P."/>
            <person name="Chovatia M."/>
            <person name="Cooper J."/>
            <person name="Damon W."/>
            <person name="Desjardin D."/>
            <person name="Finy P."/>
            <person name="Geml J."/>
            <person name="Haridas S."/>
            <person name="Hughes K."/>
            <person name="Justo A."/>
            <person name="Karasinski D."/>
            <person name="Kautmanova I."/>
            <person name="Kiss B."/>
            <person name="Kocsube S."/>
            <person name="Kotiranta H."/>
            <person name="LaButti K.M."/>
            <person name="Lechner B.E."/>
            <person name="Liimatainen K."/>
            <person name="Lipzen A."/>
            <person name="Lukacs Z."/>
            <person name="Mihaltcheva S."/>
            <person name="Morgado L.N."/>
            <person name="Niskanen T."/>
            <person name="Noordeloos M.E."/>
            <person name="Ohm R.A."/>
            <person name="Ortiz-Santana B."/>
            <person name="Ovrebo C."/>
            <person name="Racz N."/>
            <person name="Riley R."/>
            <person name="Savchenko A."/>
            <person name="Shiryaev A."/>
            <person name="Soop K."/>
            <person name="Spirin V."/>
            <person name="Szebenyi C."/>
            <person name="Tomsovsky M."/>
            <person name="Tulloss R.E."/>
            <person name="Uehling J."/>
            <person name="Grigoriev I.V."/>
            <person name="Vagvolgyi C."/>
            <person name="Papp T."/>
            <person name="Martin F.M."/>
            <person name="Miettinen O."/>
            <person name="Hibbett D.S."/>
            <person name="Nagy L.G."/>
        </authorList>
    </citation>
    <scope>NUCLEOTIDE SEQUENCE [LARGE SCALE GENOMIC DNA]</scope>
    <source>
        <strain evidence="11 12">OMC1185</strain>
    </source>
</reference>
<evidence type="ECO:0008006" key="13">
    <source>
        <dbReference type="Google" id="ProtNLM"/>
    </source>
</evidence>
<comment type="similarity">
    <text evidence="8">Belongs to the IRC22 family.</text>
</comment>
<dbReference type="InterPro" id="IPR005595">
    <property type="entry name" value="TRAP_alpha"/>
</dbReference>
<keyword evidence="5 10" id="KW-1133">Transmembrane helix</keyword>
<organism evidence="11 12">
    <name type="scientific">Heliocybe sulcata</name>
    <dbReference type="NCBI Taxonomy" id="5364"/>
    <lineage>
        <taxon>Eukaryota</taxon>
        <taxon>Fungi</taxon>
        <taxon>Dikarya</taxon>
        <taxon>Basidiomycota</taxon>
        <taxon>Agaricomycotina</taxon>
        <taxon>Agaricomycetes</taxon>
        <taxon>Gloeophyllales</taxon>
        <taxon>Gloeophyllaceae</taxon>
        <taxon>Heliocybe</taxon>
    </lineage>
</organism>
<evidence type="ECO:0000256" key="8">
    <source>
        <dbReference type="ARBA" id="ARBA00038311"/>
    </source>
</evidence>
<evidence type="ECO:0000256" key="1">
    <source>
        <dbReference type="ARBA" id="ARBA00004115"/>
    </source>
</evidence>
<evidence type="ECO:0000256" key="5">
    <source>
        <dbReference type="ARBA" id="ARBA00022989"/>
    </source>
</evidence>